<evidence type="ECO:0000313" key="1">
    <source>
        <dbReference type="EMBL" id="CAB1129034.1"/>
    </source>
</evidence>
<organism evidence="1 2">
    <name type="scientific">Candidatus Hydrogenisulfobacillus filiaventi</name>
    <dbReference type="NCBI Taxonomy" id="2707344"/>
    <lineage>
        <taxon>Bacteria</taxon>
        <taxon>Bacillati</taxon>
        <taxon>Bacillota</taxon>
        <taxon>Clostridia</taxon>
        <taxon>Eubacteriales</taxon>
        <taxon>Clostridiales Family XVII. Incertae Sedis</taxon>
        <taxon>Candidatus Hydrogenisulfobacillus</taxon>
    </lineage>
</organism>
<dbReference type="Proteomes" id="UP000503399">
    <property type="component" value="Chromosome"/>
</dbReference>
<dbReference type="AlphaFoldDB" id="A0A6F8ZGZ8"/>
<evidence type="ECO:0000313" key="2">
    <source>
        <dbReference type="Proteomes" id="UP000503399"/>
    </source>
</evidence>
<gene>
    <name evidence="1" type="ORF">R50_1533</name>
</gene>
<dbReference type="KEGG" id="hfv:R50_1533"/>
<reference evidence="1 2" key="1">
    <citation type="submission" date="2020-02" db="EMBL/GenBank/DDBJ databases">
        <authorList>
            <person name="Hogendoorn C."/>
        </authorList>
    </citation>
    <scope>NUCLEOTIDE SEQUENCE [LARGE SCALE GENOMIC DNA]</scope>
    <source>
        <strain evidence="1">R501</strain>
    </source>
</reference>
<accession>A0A6F8ZGZ8</accession>
<protein>
    <submittedName>
        <fullName evidence="1">Uncharacterized protein</fullName>
    </submittedName>
</protein>
<sequence length="101" mass="11741">MPSVHDVREVMYRVHVLLRMAGTENCPESLRLGVERVVADLDALWALNPKQPDDTLTFETEWPAVAAEVKRLWHRARLWLVREERPVLQFPVGTWTGPERV</sequence>
<name>A0A6F8ZGZ8_9FIRM</name>
<proteinExistence type="predicted"/>
<keyword evidence="2" id="KW-1185">Reference proteome</keyword>
<dbReference type="EMBL" id="LR778114">
    <property type="protein sequence ID" value="CAB1129034.1"/>
    <property type="molecule type" value="Genomic_DNA"/>
</dbReference>